<dbReference type="AlphaFoldDB" id="C0QBT9"/>
<dbReference type="InterPro" id="IPR051910">
    <property type="entry name" value="ComF/GntX_DNA_util-trans"/>
</dbReference>
<dbReference type="KEGG" id="dat:HRM2_18490"/>
<dbReference type="Gene3D" id="3.40.50.2020">
    <property type="match status" value="1"/>
</dbReference>
<name>C0QBT9_DESAH</name>
<evidence type="ECO:0000256" key="1">
    <source>
        <dbReference type="ARBA" id="ARBA00008007"/>
    </source>
</evidence>
<dbReference type="InterPro" id="IPR000836">
    <property type="entry name" value="PRTase_dom"/>
</dbReference>
<gene>
    <name evidence="2" type="primary">comF</name>
    <name evidence="2" type="ordered locus">HRM2_18490</name>
</gene>
<accession>C0QBT9</accession>
<keyword evidence="3" id="KW-1185">Reference proteome</keyword>
<dbReference type="CDD" id="cd06223">
    <property type="entry name" value="PRTases_typeI"/>
    <property type="match status" value="1"/>
</dbReference>
<dbReference type="PANTHER" id="PTHR47505:SF1">
    <property type="entry name" value="DNA UTILIZATION PROTEIN YHGH"/>
    <property type="match status" value="1"/>
</dbReference>
<dbReference type="EMBL" id="CP001087">
    <property type="protein sequence ID" value="ACN14951.1"/>
    <property type="molecule type" value="Genomic_DNA"/>
</dbReference>
<evidence type="ECO:0000313" key="2">
    <source>
        <dbReference type="EMBL" id="ACN14951.1"/>
    </source>
</evidence>
<dbReference type="STRING" id="177437.HRM2_18490"/>
<dbReference type="OrthoDB" id="9779910at2"/>
<organism evidence="2 3">
    <name type="scientific">Desulforapulum autotrophicum (strain ATCC 43914 / DSM 3382 / VKM B-1955 / HRM2)</name>
    <name type="common">Desulfobacterium autotrophicum</name>
    <dbReference type="NCBI Taxonomy" id="177437"/>
    <lineage>
        <taxon>Bacteria</taxon>
        <taxon>Pseudomonadati</taxon>
        <taxon>Thermodesulfobacteriota</taxon>
        <taxon>Desulfobacteria</taxon>
        <taxon>Desulfobacterales</taxon>
        <taxon>Desulfobacteraceae</taxon>
        <taxon>Desulforapulum</taxon>
    </lineage>
</organism>
<dbReference type="PANTHER" id="PTHR47505">
    <property type="entry name" value="DNA UTILIZATION PROTEIN YHGH"/>
    <property type="match status" value="1"/>
</dbReference>
<dbReference type="RefSeq" id="WP_015903737.1">
    <property type="nucleotide sequence ID" value="NC_012108.1"/>
</dbReference>
<sequence length="291" mass="32690">MFRIRQDHLRDHLPDRHALIRCLTRLGRGALTALFPDKCLVCGAYIRCLHDLAPVSDNLEALFESTLARVVCSKCLEQGFTPVLPPLCTCCGKPFLSRAGENHLCFDCIKAAQTGRFMVGRARAFAAHDLLLRDLVHLFKYGKKICLARPLGRLMFHAFMRHFACSAIDLVLPVPLHTRRLRQRGFNQAYLLVRDFPSMWKQAVKHPPGWTISNTILLRSRNTPSQTGFDRKNRLKNLRGAFTVRGTEKIEGRRILLIDDVFTTGATSGEAALTLFKAGALSVDLLVLARA</sequence>
<dbReference type="eggNOG" id="COG1040">
    <property type="taxonomic scope" value="Bacteria"/>
</dbReference>
<dbReference type="InterPro" id="IPR029057">
    <property type="entry name" value="PRTase-like"/>
</dbReference>
<protein>
    <submittedName>
        <fullName evidence="2">ComF</fullName>
    </submittedName>
</protein>
<reference evidence="2 3" key="1">
    <citation type="journal article" date="2009" name="Environ. Microbiol.">
        <title>Genome sequence of Desulfobacterium autotrophicum HRM2, a marine sulfate reducer oxidizing organic carbon completely to carbon dioxide.</title>
        <authorList>
            <person name="Strittmatter A.W."/>
            <person name="Liesegang H."/>
            <person name="Rabus R."/>
            <person name="Decker I."/>
            <person name="Amann J."/>
            <person name="Andres S."/>
            <person name="Henne A."/>
            <person name="Fricke W.F."/>
            <person name="Martinez-Arias R."/>
            <person name="Bartels D."/>
            <person name="Goesmann A."/>
            <person name="Krause L."/>
            <person name="Puehler A."/>
            <person name="Klenk H.P."/>
            <person name="Richter M."/>
            <person name="Schuler M."/>
            <person name="Gloeckner F.O."/>
            <person name="Meyerdierks A."/>
            <person name="Gottschalk G."/>
            <person name="Amann R."/>
        </authorList>
    </citation>
    <scope>NUCLEOTIDE SEQUENCE [LARGE SCALE GENOMIC DNA]</scope>
    <source>
        <strain evidence="3">ATCC 43914 / DSM 3382 / HRM2</strain>
    </source>
</reference>
<dbReference type="HOGENOM" id="CLU_054549_0_0_7"/>
<dbReference type="SUPFAM" id="SSF53271">
    <property type="entry name" value="PRTase-like"/>
    <property type="match status" value="1"/>
</dbReference>
<proteinExistence type="inferred from homology"/>
<dbReference type="Proteomes" id="UP000000442">
    <property type="component" value="Chromosome"/>
</dbReference>
<comment type="similarity">
    <text evidence="1">Belongs to the ComF/GntX family.</text>
</comment>
<evidence type="ECO:0000313" key="3">
    <source>
        <dbReference type="Proteomes" id="UP000000442"/>
    </source>
</evidence>